<feature type="transmembrane region" description="Helical" evidence="1">
    <location>
        <begin position="46"/>
        <end position="73"/>
    </location>
</feature>
<keyword evidence="1" id="KW-0812">Transmembrane</keyword>
<dbReference type="AlphaFoldDB" id="A0A4P6KJD4"/>
<name>A0A4P6KJD4_9MICO</name>
<evidence type="ECO:0000313" key="3">
    <source>
        <dbReference type="Proteomes" id="UP000289260"/>
    </source>
</evidence>
<keyword evidence="1" id="KW-1133">Transmembrane helix</keyword>
<dbReference type="OrthoDB" id="4408835at2"/>
<evidence type="ECO:0000313" key="2">
    <source>
        <dbReference type="EMBL" id="QBE50221.1"/>
    </source>
</evidence>
<keyword evidence="3" id="KW-1185">Reference proteome</keyword>
<organism evidence="2 3">
    <name type="scientific">Leucobacter triazinivorans</name>
    <dbReference type="NCBI Taxonomy" id="1784719"/>
    <lineage>
        <taxon>Bacteria</taxon>
        <taxon>Bacillati</taxon>
        <taxon>Actinomycetota</taxon>
        <taxon>Actinomycetes</taxon>
        <taxon>Micrococcales</taxon>
        <taxon>Microbacteriaceae</taxon>
        <taxon>Leucobacter</taxon>
    </lineage>
</organism>
<dbReference type="EMBL" id="CP035806">
    <property type="protein sequence ID" value="QBE50221.1"/>
    <property type="molecule type" value="Genomic_DNA"/>
</dbReference>
<reference evidence="2 3" key="1">
    <citation type="submission" date="2019-02" db="EMBL/GenBank/DDBJ databases">
        <authorList>
            <person name="Sun L."/>
            <person name="Pan D."/>
            <person name="Wu X."/>
        </authorList>
    </citation>
    <scope>NUCLEOTIDE SEQUENCE [LARGE SCALE GENOMIC DNA]</scope>
    <source>
        <strain evidence="2 3">JW-1</strain>
    </source>
</reference>
<feature type="transmembrane region" description="Helical" evidence="1">
    <location>
        <begin position="85"/>
        <end position="107"/>
    </location>
</feature>
<keyword evidence="1" id="KW-0472">Membrane</keyword>
<accession>A0A4P6KJD4</accession>
<dbReference type="Proteomes" id="UP000289260">
    <property type="component" value="Chromosome"/>
</dbReference>
<dbReference type="KEGG" id="ltr:EVS81_06120"/>
<protein>
    <submittedName>
        <fullName evidence="2">Uncharacterized protein</fullName>
    </submittedName>
</protein>
<gene>
    <name evidence="2" type="ORF">EVS81_06120</name>
</gene>
<sequence length="113" mass="12489">MRRVLRVSVVDRGTELAAHRSFRRSLVLSGVRCVVSYVLIPLLVPVISFFGVVATPISLLLCVFAAVNGVASVRRFWRADHRLKWMYTMFIGIVFVVLTVAVTGDIAKLAATV</sequence>
<proteinExistence type="predicted"/>
<feature type="transmembrane region" description="Helical" evidence="1">
    <location>
        <begin position="21"/>
        <end position="40"/>
    </location>
</feature>
<evidence type="ECO:0000256" key="1">
    <source>
        <dbReference type="SAM" id="Phobius"/>
    </source>
</evidence>